<evidence type="ECO:0000259" key="9">
    <source>
        <dbReference type="Pfam" id="PF01259"/>
    </source>
</evidence>
<dbReference type="PROSITE" id="PS01058">
    <property type="entry name" value="SAICAR_SYNTHETASE_2"/>
    <property type="match status" value="1"/>
</dbReference>
<keyword evidence="5 8" id="KW-0658">Purine biosynthesis</keyword>
<evidence type="ECO:0000313" key="11">
    <source>
        <dbReference type="Proteomes" id="UP000177583"/>
    </source>
</evidence>
<dbReference type="SUPFAM" id="SSF56104">
    <property type="entry name" value="SAICAR synthase-like"/>
    <property type="match status" value="1"/>
</dbReference>
<dbReference type="CDD" id="cd01414">
    <property type="entry name" value="SAICAR_synt_Sc"/>
    <property type="match status" value="1"/>
</dbReference>
<dbReference type="UniPathway" id="UPA00074">
    <property type="reaction ID" value="UER00131"/>
</dbReference>
<dbReference type="AlphaFoldDB" id="A0A1F6GLI1"/>
<evidence type="ECO:0000256" key="7">
    <source>
        <dbReference type="ARBA" id="ARBA00048475"/>
    </source>
</evidence>
<dbReference type="Proteomes" id="UP000177583">
    <property type="component" value="Unassembled WGS sequence"/>
</dbReference>
<gene>
    <name evidence="8" type="primary">purC</name>
    <name evidence="10" type="ORF">A2557_12955</name>
</gene>
<dbReference type="Pfam" id="PF01259">
    <property type="entry name" value="SAICAR_synt"/>
    <property type="match status" value="1"/>
</dbReference>
<dbReference type="GO" id="GO:0004639">
    <property type="term" value="F:phosphoribosylaminoimidazolesuccinocarboxamide synthase activity"/>
    <property type="evidence" value="ECO:0007669"/>
    <property type="project" value="UniProtKB-UniRule"/>
</dbReference>
<name>A0A1F6GLI1_9PROT</name>
<dbReference type="NCBIfam" id="TIGR00081">
    <property type="entry name" value="purC"/>
    <property type="match status" value="1"/>
</dbReference>
<dbReference type="EC" id="6.3.2.6" evidence="8"/>
<dbReference type="GO" id="GO:0005737">
    <property type="term" value="C:cytoplasm"/>
    <property type="evidence" value="ECO:0007669"/>
    <property type="project" value="TreeGrafter"/>
</dbReference>
<keyword evidence="6 8" id="KW-0067">ATP-binding</keyword>
<comment type="catalytic activity">
    <reaction evidence="7 8">
        <text>5-amino-1-(5-phospho-D-ribosyl)imidazole-4-carboxylate + L-aspartate + ATP = (2S)-2-[5-amino-1-(5-phospho-beta-D-ribosyl)imidazole-4-carboxamido]succinate + ADP + phosphate + 2 H(+)</text>
        <dbReference type="Rhea" id="RHEA:22628"/>
        <dbReference type="ChEBI" id="CHEBI:15378"/>
        <dbReference type="ChEBI" id="CHEBI:29991"/>
        <dbReference type="ChEBI" id="CHEBI:30616"/>
        <dbReference type="ChEBI" id="CHEBI:43474"/>
        <dbReference type="ChEBI" id="CHEBI:58443"/>
        <dbReference type="ChEBI" id="CHEBI:77657"/>
        <dbReference type="ChEBI" id="CHEBI:456216"/>
        <dbReference type="EC" id="6.3.2.6"/>
    </reaction>
</comment>
<keyword evidence="3 8" id="KW-0436">Ligase</keyword>
<sequence length="295" mass="33465">MVQPPKTLLCPDLKLFRKGKVREVYDFDDHLLMVATDQISAFDVVLPSLIPGKGAVLTQISNFWFERFKTQIKNHLVATEVKDFPQACQKYADILQGRAVFVKRTKMIEFESIVRGYLSGSGFKDYKKSGSVCGIKLPEGLVNASKLETPLFTPSTKAHEGHDMNISEADLKKQVDPALVDLVKEKSLYLYNQARDYAQTKGILIADTKFEFGLLGDEVILIDEILTPDSSRFWPAATYQPGTEPQSYDKQIIRNYLETLDWDKTYPGPELPQNVIEHSFGKYKEVFEKLTGRTL</sequence>
<dbReference type="PANTHER" id="PTHR43700:SF1">
    <property type="entry name" value="PHOSPHORIBOSYLAMINOIMIDAZOLE-SUCCINOCARBOXAMIDE SYNTHASE"/>
    <property type="match status" value="1"/>
</dbReference>
<evidence type="ECO:0000256" key="8">
    <source>
        <dbReference type="HAMAP-Rule" id="MF_00137"/>
    </source>
</evidence>
<comment type="caution">
    <text evidence="10">The sequence shown here is derived from an EMBL/GenBank/DDBJ whole genome shotgun (WGS) entry which is preliminary data.</text>
</comment>
<dbReference type="Gene3D" id="3.30.200.20">
    <property type="entry name" value="Phosphorylase Kinase, domain 1"/>
    <property type="match status" value="1"/>
</dbReference>
<accession>A0A1F6GLI1</accession>
<evidence type="ECO:0000313" key="10">
    <source>
        <dbReference type="EMBL" id="OGG98920.1"/>
    </source>
</evidence>
<evidence type="ECO:0000256" key="3">
    <source>
        <dbReference type="ARBA" id="ARBA00022598"/>
    </source>
</evidence>
<dbReference type="InterPro" id="IPR018236">
    <property type="entry name" value="SAICAR_synthetase_CS"/>
</dbReference>
<comment type="similarity">
    <text evidence="2 8">Belongs to the SAICAR synthetase family.</text>
</comment>
<dbReference type="NCBIfam" id="NF010568">
    <property type="entry name" value="PRK13961.1"/>
    <property type="match status" value="1"/>
</dbReference>
<dbReference type="PANTHER" id="PTHR43700">
    <property type="entry name" value="PHOSPHORIBOSYLAMINOIMIDAZOLE-SUCCINOCARBOXAMIDE SYNTHASE"/>
    <property type="match status" value="1"/>
</dbReference>
<dbReference type="GO" id="GO:0005524">
    <property type="term" value="F:ATP binding"/>
    <property type="evidence" value="ECO:0007669"/>
    <property type="project" value="UniProtKB-KW"/>
</dbReference>
<organism evidence="10 11">
    <name type="scientific">Candidatus Lambdaproteobacteria bacterium RIFOXYD2_FULL_56_26</name>
    <dbReference type="NCBI Taxonomy" id="1817773"/>
    <lineage>
        <taxon>Bacteria</taxon>
        <taxon>Pseudomonadati</taxon>
        <taxon>Pseudomonadota</taxon>
        <taxon>Candidatus Lambdaproteobacteria</taxon>
    </lineage>
</organism>
<comment type="pathway">
    <text evidence="1 8">Purine metabolism; IMP biosynthesis via de novo pathway; 5-amino-1-(5-phospho-D-ribosyl)imidazole-4-carboxamide from 5-amino-1-(5-phospho-D-ribosyl)imidazole-4-carboxylate: step 1/2.</text>
</comment>
<evidence type="ECO:0000256" key="1">
    <source>
        <dbReference type="ARBA" id="ARBA00004672"/>
    </source>
</evidence>
<dbReference type="FunFam" id="3.30.470.20:FF:000015">
    <property type="entry name" value="Phosphoribosylaminoimidazole-succinocarboxamide synthase"/>
    <property type="match status" value="1"/>
</dbReference>
<dbReference type="Gene3D" id="3.30.470.20">
    <property type="entry name" value="ATP-grasp fold, B domain"/>
    <property type="match status" value="1"/>
</dbReference>
<feature type="domain" description="SAICAR synthetase/ADE2 N-terminal" evidence="9">
    <location>
        <begin position="16"/>
        <end position="265"/>
    </location>
</feature>
<evidence type="ECO:0000256" key="5">
    <source>
        <dbReference type="ARBA" id="ARBA00022755"/>
    </source>
</evidence>
<dbReference type="EMBL" id="MFNF01000065">
    <property type="protein sequence ID" value="OGG98920.1"/>
    <property type="molecule type" value="Genomic_DNA"/>
</dbReference>
<evidence type="ECO:0000256" key="6">
    <source>
        <dbReference type="ARBA" id="ARBA00022840"/>
    </source>
</evidence>
<dbReference type="InterPro" id="IPR001636">
    <property type="entry name" value="SAICAR_synth"/>
</dbReference>
<evidence type="ECO:0000256" key="4">
    <source>
        <dbReference type="ARBA" id="ARBA00022741"/>
    </source>
</evidence>
<evidence type="ECO:0000256" key="2">
    <source>
        <dbReference type="ARBA" id="ARBA00010190"/>
    </source>
</evidence>
<proteinExistence type="inferred from homology"/>
<protein>
    <recommendedName>
        <fullName evidence="8">Phosphoribosylaminoimidazole-succinocarboxamide synthase</fullName>
        <ecNumber evidence="8">6.3.2.6</ecNumber>
    </recommendedName>
    <alternativeName>
        <fullName evidence="8">SAICAR synthetase</fullName>
    </alternativeName>
</protein>
<dbReference type="InterPro" id="IPR028923">
    <property type="entry name" value="SAICAR_synt/ADE2_N"/>
</dbReference>
<reference evidence="10 11" key="1">
    <citation type="journal article" date="2016" name="Nat. Commun.">
        <title>Thousands of microbial genomes shed light on interconnected biogeochemical processes in an aquifer system.</title>
        <authorList>
            <person name="Anantharaman K."/>
            <person name="Brown C.T."/>
            <person name="Hug L.A."/>
            <person name="Sharon I."/>
            <person name="Castelle C.J."/>
            <person name="Probst A.J."/>
            <person name="Thomas B.C."/>
            <person name="Singh A."/>
            <person name="Wilkins M.J."/>
            <person name="Karaoz U."/>
            <person name="Brodie E.L."/>
            <person name="Williams K.H."/>
            <person name="Hubbard S.S."/>
            <person name="Banfield J.F."/>
        </authorList>
    </citation>
    <scope>NUCLEOTIDE SEQUENCE [LARGE SCALE GENOMIC DNA]</scope>
</reference>
<keyword evidence="4 8" id="KW-0547">Nucleotide-binding</keyword>
<dbReference type="GO" id="GO:0006189">
    <property type="term" value="P:'de novo' IMP biosynthetic process"/>
    <property type="evidence" value="ECO:0007669"/>
    <property type="project" value="UniProtKB-UniRule"/>
</dbReference>
<dbReference type="HAMAP" id="MF_00137">
    <property type="entry name" value="SAICAR_synth"/>
    <property type="match status" value="1"/>
</dbReference>